<dbReference type="GO" id="GO:0006890">
    <property type="term" value="P:retrograde vesicle-mediated transport, Golgi to endoplasmic reticulum"/>
    <property type="evidence" value="ECO:0007669"/>
    <property type="project" value="InterPro"/>
</dbReference>
<feature type="region of interest" description="Disordered" evidence="5">
    <location>
        <begin position="682"/>
        <end position="721"/>
    </location>
</feature>
<comment type="caution">
    <text evidence="7">The sequence shown here is derived from an EMBL/GenBank/DDBJ whole genome shotgun (WGS) entry which is preliminary data.</text>
</comment>
<reference evidence="7 8" key="1">
    <citation type="journal article" date="2012" name="Eukaryot. Cell">
        <title>Genome sequence of the fungus Glarea lozoyensis: the first genome sequence of a species from the Helotiaceae family.</title>
        <authorList>
            <person name="Youssar L."/>
            <person name="Gruening B.A."/>
            <person name="Erxleben A."/>
            <person name="Guenther S."/>
            <person name="Huettel W."/>
        </authorList>
    </citation>
    <scope>NUCLEOTIDE SEQUENCE [LARGE SCALE GENOMIC DNA]</scope>
    <source>
        <strain evidence="8">ATCC 74030 / MF5533</strain>
    </source>
</reference>
<dbReference type="InterPro" id="IPR013244">
    <property type="entry name" value="Sec39_domain"/>
</dbReference>
<accession>H0EYA5</accession>
<dbReference type="Proteomes" id="UP000005446">
    <property type="component" value="Unassembled WGS sequence"/>
</dbReference>
<evidence type="ECO:0000256" key="1">
    <source>
        <dbReference type="ARBA" id="ARBA00004240"/>
    </source>
</evidence>
<dbReference type="Pfam" id="PF08314">
    <property type="entry name" value="Sec39"/>
    <property type="match status" value="3"/>
</dbReference>
<dbReference type="HOGENOM" id="CLU_006056_0_0_1"/>
<keyword evidence="8" id="KW-1185">Reference proteome</keyword>
<evidence type="ECO:0000256" key="5">
    <source>
        <dbReference type="SAM" id="MobiDB-lite"/>
    </source>
</evidence>
<keyword evidence="4" id="KW-0653">Protein transport</keyword>
<protein>
    <recommendedName>
        <fullName evidence="6">Sec39 domain-containing protein</fullName>
    </recommendedName>
</protein>
<feature type="domain" description="Sec39" evidence="6">
    <location>
        <begin position="562"/>
        <end position="619"/>
    </location>
</feature>
<organism evidence="7 8">
    <name type="scientific">Glarea lozoyensis (strain ATCC 74030 / MF5533)</name>
    <dbReference type="NCBI Taxonomy" id="1104152"/>
    <lineage>
        <taxon>Eukaryota</taxon>
        <taxon>Fungi</taxon>
        <taxon>Dikarya</taxon>
        <taxon>Ascomycota</taxon>
        <taxon>Pezizomycotina</taxon>
        <taxon>Leotiomycetes</taxon>
        <taxon>Helotiales</taxon>
        <taxon>Helotiaceae</taxon>
        <taxon>Glarea</taxon>
    </lineage>
</organism>
<evidence type="ECO:0000256" key="4">
    <source>
        <dbReference type="ARBA" id="ARBA00022927"/>
    </source>
</evidence>
<dbReference type="GO" id="GO:0015031">
    <property type="term" value="P:protein transport"/>
    <property type="evidence" value="ECO:0007669"/>
    <property type="project" value="UniProtKB-KW"/>
</dbReference>
<feature type="compositionally biased region" description="Basic and acidic residues" evidence="5">
    <location>
        <begin position="619"/>
        <end position="632"/>
    </location>
</feature>
<feature type="domain" description="Sec39" evidence="6">
    <location>
        <begin position="10"/>
        <end position="400"/>
    </location>
</feature>
<dbReference type="OrthoDB" id="3434013at2759"/>
<evidence type="ECO:0000313" key="8">
    <source>
        <dbReference type="Proteomes" id="UP000005446"/>
    </source>
</evidence>
<keyword evidence="3" id="KW-0256">Endoplasmic reticulum</keyword>
<evidence type="ECO:0000256" key="3">
    <source>
        <dbReference type="ARBA" id="ARBA00022824"/>
    </source>
</evidence>
<keyword evidence="2" id="KW-0813">Transport</keyword>
<feature type="region of interest" description="Disordered" evidence="5">
    <location>
        <begin position="609"/>
        <end position="646"/>
    </location>
</feature>
<dbReference type="EMBL" id="AGUE01000248">
    <property type="protein sequence ID" value="EHK96475.1"/>
    <property type="molecule type" value="Genomic_DNA"/>
</dbReference>
<evidence type="ECO:0000259" key="6">
    <source>
        <dbReference type="Pfam" id="PF08314"/>
    </source>
</evidence>
<name>H0EYA5_GLAL7</name>
<proteinExistence type="predicted"/>
<feature type="domain" description="Sec39" evidence="6">
    <location>
        <begin position="403"/>
        <end position="558"/>
    </location>
</feature>
<sequence>MPRNRNYTSATSTELSYLESLVSRNQRTLHLELVLRILLSYLPETLPSAKYVPFLQRIGEGNLVDEADFDIKKYQLDQVGDEDAKKKARKLHLRSLSWPYEDSEEPTDLLVRFLLLRSLAVDESTGMIDQLPELLSPFLHQSTFLRTWMISTILPLVRFNYEFYPDNSITTTLPNFESLDHESCIKLLLSRTSEDKGALVGRDIRGLVGPYMYGDSQWKRRKTRRASQTLLQNVTALNDVPAVSERCIGWEDVFNWIITEASSSWENAVEAIEKWDGPGDIDLGDYGDGSMWLDENEQQYLERRYARAATASAYLVPGDSEDCLNGIQRILIRLTNLLDLDRITTLQAAASLLSPVTDMDEVVTSPGNAKYLRNDYLSEANVLTAPGKSSTELLKVFLSNTPAMNAYDNATNANKTRGGLKKAQDTLQAFPDALLDSLPRKQLVNLIDVTHELGKYRLVFRQGEPFQPVTLRVHGDPISIIGKVLDQNPKSYLKIVDLLSIGKGMVRAGLTARDVNGSKAGANEEELQEQESIAEKRIVSMCIDAACVEDDFETAYSTDQSNGKSGSEVRHLEQRLECLSQALRLAPKSTLGEILNVFRRCEEELVAAAQQETEEAEAWDARGDHQTDEHEMPGGFGSTPARNTSDLTKTRAAEEAPMSLFDLSRASMARAQNGFSALSMLRGSTATSPTSGTESRGSLDGSRDETGTPKTGMRKRDQLKSVAVGGLASGVGWLIGAPSSAASRSSDEYER</sequence>
<feature type="compositionally biased region" description="Polar residues" evidence="5">
    <location>
        <begin position="682"/>
        <end position="696"/>
    </location>
</feature>
<comment type="subcellular location">
    <subcellularLocation>
        <location evidence="1">Endoplasmic reticulum</location>
    </subcellularLocation>
</comment>
<dbReference type="GO" id="GO:0005783">
    <property type="term" value="C:endoplasmic reticulum"/>
    <property type="evidence" value="ECO:0007669"/>
    <property type="project" value="UniProtKB-SubCell"/>
</dbReference>
<evidence type="ECO:0000313" key="7">
    <source>
        <dbReference type="EMBL" id="EHK96475.1"/>
    </source>
</evidence>
<gene>
    <name evidence="7" type="ORF">M7I_7804</name>
</gene>
<dbReference type="PANTHER" id="PTHR40787:SF3">
    <property type="entry name" value="PROTEIN TRANSPORT PROTEIN SEC39"/>
    <property type="match status" value="1"/>
</dbReference>
<feature type="region of interest" description="Disordered" evidence="5">
    <location>
        <begin position="732"/>
        <end position="751"/>
    </location>
</feature>
<dbReference type="PANTHER" id="PTHR40787">
    <property type="entry name" value="SECRETED PROTEIN"/>
    <property type="match status" value="1"/>
</dbReference>
<dbReference type="InParanoid" id="H0EYA5"/>
<dbReference type="AlphaFoldDB" id="H0EYA5"/>
<evidence type="ECO:0000256" key="2">
    <source>
        <dbReference type="ARBA" id="ARBA00022448"/>
    </source>
</evidence>